<gene>
    <name evidence="2" type="ORF">B1A_19057</name>
</gene>
<reference evidence="2" key="2">
    <citation type="journal article" date="2014" name="ISME J.">
        <title>Microbial stratification in low pH oxic and suboxic macroscopic growths along an acid mine drainage.</title>
        <authorList>
            <person name="Mendez-Garcia C."/>
            <person name="Mesa V."/>
            <person name="Sprenger R.R."/>
            <person name="Richter M."/>
            <person name="Diez M.S."/>
            <person name="Solano J."/>
            <person name="Bargiela R."/>
            <person name="Golyshina O.V."/>
            <person name="Manteca A."/>
            <person name="Ramos J.L."/>
            <person name="Gallego J.R."/>
            <person name="Llorente I."/>
            <person name="Martins Dos Santos V.A."/>
            <person name="Jensen O.N."/>
            <person name="Pelaez A.I."/>
            <person name="Sanchez J."/>
            <person name="Ferrer M."/>
        </authorList>
    </citation>
    <scope>NUCLEOTIDE SEQUENCE</scope>
</reference>
<dbReference type="PANTHER" id="PTHR33434">
    <property type="entry name" value="DEGV DOMAIN-CONTAINING PROTEIN DR_1986-RELATED"/>
    <property type="match status" value="1"/>
</dbReference>
<dbReference type="AlphaFoldDB" id="T0ZXI7"/>
<feature type="domain" description="DhaL" evidence="1">
    <location>
        <begin position="10"/>
        <end position="104"/>
    </location>
</feature>
<dbReference type="InterPro" id="IPR050270">
    <property type="entry name" value="DegV_domain_contain"/>
</dbReference>
<proteinExistence type="predicted"/>
<evidence type="ECO:0000259" key="1">
    <source>
        <dbReference type="PROSITE" id="PS51480"/>
    </source>
</evidence>
<comment type="caution">
    <text evidence="2">The sequence shown here is derived from an EMBL/GenBank/DDBJ whole genome shotgun (WGS) entry which is preliminary data.</text>
</comment>
<dbReference type="Gene3D" id="1.25.40.340">
    <property type="match status" value="1"/>
</dbReference>
<keyword evidence="2" id="KW-0808">Transferase</keyword>
<dbReference type="Pfam" id="PF02734">
    <property type="entry name" value="Dak2"/>
    <property type="match status" value="1"/>
</dbReference>
<dbReference type="PROSITE" id="PS51480">
    <property type="entry name" value="DHAL"/>
    <property type="match status" value="1"/>
</dbReference>
<reference evidence="2" key="1">
    <citation type="submission" date="2013-08" db="EMBL/GenBank/DDBJ databases">
        <authorList>
            <person name="Mendez C."/>
            <person name="Richter M."/>
            <person name="Ferrer M."/>
            <person name="Sanchez J."/>
        </authorList>
    </citation>
    <scope>NUCLEOTIDE SEQUENCE</scope>
</reference>
<evidence type="ECO:0000313" key="2">
    <source>
        <dbReference type="EMBL" id="EQD33404.1"/>
    </source>
</evidence>
<dbReference type="EC" id="2.7.1.29" evidence="2"/>
<sequence length="104" mass="11227">MTTKRYLTPSDLIEVISSFHELLRTHEEIINRLNVYPVPDGDTGTNMSLTLESVIGELVPVGKLHVGSEPSMESVCQAVARGSLMGARGNSGVILSQLLRGFTS</sequence>
<protein>
    <submittedName>
        <fullName evidence="2">Dak phosphatase domain protein</fullName>
        <ecNumber evidence="2">2.7.1.29</ecNumber>
    </submittedName>
</protein>
<dbReference type="PANTHER" id="PTHR33434:SF2">
    <property type="entry name" value="FATTY ACID-BINDING PROTEIN TM_1468"/>
    <property type="match status" value="1"/>
</dbReference>
<organism evidence="2">
    <name type="scientific">mine drainage metagenome</name>
    <dbReference type="NCBI Taxonomy" id="410659"/>
    <lineage>
        <taxon>unclassified sequences</taxon>
        <taxon>metagenomes</taxon>
        <taxon>ecological metagenomes</taxon>
    </lineage>
</organism>
<dbReference type="EMBL" id="AUZX01014057">
    <property type="protein sequence ID" value="EQD33404.1"/>
    <property type="molecule type" value="Genomic_DNA"/>
</dbReference>
<dbReference type="InterPro" id="IPR004007">
    <property type="entry name" value="DhaL_dom"/>
</dbReference>
<name>T0ZXI7_9ZZZZ</name>
<dbReference type="GO" id="GO:0004371">
    <property type="term" value="F:glycerone kinase activity"/>
    <property type="evidence" value="ECO:0007669"/>
    <property type="project" value="UniProtKB-EC"/>
</dbReference>
<dbReference type="InterPro" id="IPR036117">
    <property type="entry name" value="DhaL_dom_sf"/>
</dbReference>
<accession>T0ZXI7</accession>
<feature type="non-terminal residue" evidence="2">
    <location>
        <position position="104"/>
    </location>
</feature>
<dbReference type="SUPFAM" id="SSF101473">
    <property type="entry name" value="DhaL-like"/>
    <property type="match status" value="1"/>
</dbReference>
<dbReference type="GO" id="GO:0006071">
    <property type="term" value="P:glycerol metabolic process"/>
    <property type="evidence" value="ECO:0007669"/>
    <property type="project" value="InterPro"/>
</dbReference>